<keyword evidence="3 6" id="KW-0812">Transmembrane</keyword>
<evidence type="ECO:0000256" key="2">
    <source>
        <dbReference type="ARBA" id="ARBA00022475"/>
    </source>
</evidence>
<feature type="transmembrane region" description="Helical" evidence="6">
    <location>
        <begin position="148"/>
        <end position="164"/>
    </location>
</feature>
<feature type="transmembrane region" description="Helical" evidence="6">
    <location>
        <begin position="170"/>
        <end position="189"/>
    </location>
</feature>
<feature type="transmembrane region" description="Helical" evidence="6">
    <location>
        <begin position="74"/>
        <end position="95"/>
    </location>
</feature>
<name>A0A9Q9MAQ5_9ACTN</name>
<accession>A0A9Q9MAQ5</accession>
<evidence type="ECO:0000313" key="8">
    <source>
        <dbReference type="Proteomes" id="UP001058003"/>
    </source>
</evidence>
<dbReference type="EMBL" id="CP073767">
    <property type="protein sequence ID" value="UWZ52103.1"/>
    <property type="molecule type" value="Genomic_DNA"/>
</dbReference>
<reference evidence="7" key="1">
    <citation type="submission" date="2021-04" db="EMBL/GenBank/DDBJ databases">
        <title>Dactylosporangium aurantiacum NRRL B-8018 full assembly.</title>
        <authorList>
            <person name="Hartkoorn R.C."/>
            <person name="Beaudoing E."/>
            <person name="Hot D."/>
        </authorList>
    </citation>
    <scope>NUCLEOTIDE SEQUENCE</scope>
    <source>
        <strain evidence="7">NRRL B-8018</strain>
    </source>
</reference>
<dbReference type="Proteomes" id="UP001058003">
    <property type="component" value="Chromosome"/>
</dbReference>
<dbReference type="RefSeq" id="WP_162189780.1">
    <property type="nucleotide sequence ID" value="NZ_CP073767.1"/>
</dbReference>
<keyword evidence="2" id="KW-1003">Cell membrane</keyword>
<proteinExistence type="predicted"/>
<evidence type="ECO:0000313" key="7">
    <source>
        <dbReference type="EMBL" id="UWZ52103.1"/>
    </source>
</evidence>
<feature type="transmembrane region" description="Helical" evidence="6">
    <location>
        <begin position="49"/>
        <end position="67"/>
    </location>
</feature>
<dbReference type="GO" id="GO:0005886">
    <property type="term" value="C:plasma membrane"/>
    <property type="evidence" value="ECO:0007669"/>
    <property type="project" value="UniProtKB-SubCell"/>
</dbReference>
<evidence type="ECO:0008006" key="9">
    <source>
        <dbReference type="Google" id="ProtNLM"/>
    </source>
</evidence>
<evidence type="ECO:0000256" key="3">
    <source>
        <dbReference type="ARBA" id="ARBA00022692"/>
    </source>
</evidence>
<dbReference type="Pfam" id="PF06081">
    <property type="entry name" value="ArAE_1"/>
    <property type="match status" value="1"/>
</dbReference>
<comment type="subcellular location">
    <subcellularLocation>
        <location evidence="1">Cell membrane</location>
        <topology evidence="1">Multi-pass membrane protein</topology>
    </subcellularLocation>
</comment>
<organism evidence="7 8">
    <name type="scientific">Dactylosporangium aurantiacum</name>
    <dbReference type="NCBI Taxonomy" id="35754"/>
    <lineage>
        <taxon>Bacteria</taxon>
        <taxon>Bacillati</taxon>
        <taxon>Actinomycetota</taxon>
        <taxon>Actinomycetes</taxon>
        <taxon>Micromonosporales</taxon>
        <taxon>Micromonosporaceae</taxon>
        <taxon>Dactylosporangium</taxon>
    </lineage>
</organism>
<gene>
    <name evidence="7" type="ORF">Daura_36205</name>
</gene>
<evidence type="ECO:0000256" key="6">
    <source>
        <dbReference type="SAM" id="Phobius"/>
    </source>
</evidence>
<protein>
    <recommendedName>
        <fullName evidence="9">Integral membrane protein</fullName>
    </recommendedName>
</protein>
<evidence type="ECO:0000256" key="1">
    <source>
        <dbReference type="ARBA" id="ARBA00004651"/>
    </source>
</evidence>
<keyword evidence="4 6" id="KW-1133">Transmembrane helix</keyword>
<keyword evidence="5 6" id="KW-0472">Membrane</keyword>
<sequence length="398" mass="42606">MDPAPPKPWLKPWLKPLPKPLPRSVSRSGALVTEPLGALLGSVPKSRPSWLTVVKTTVAATVAWVLARQLGDNVAVLFAPIVAILTLQASVYGSLATGLQLLFANLVGTVLAIGWVRLLGLTWWSLALGALAALVVARQVTNTPLARNQLTIAMIAVLVLAPVAKGYGQWRFADVAIGSVVGLVVAVVVPERPRLRRVREALETWAAASVTILLDMADELERRAGEPVMAALAQRHDWIAEARELTELSATAAAELAGAEETVRFNVGAGRHRQRVAALRDDQVFLVRVTLQVRSVSLAADRLYDRPGPVPALERATLTALLRALAVLLSDRIDGARPDDTALREALTAAVEDVHTVFPSAVAVLDSVSLLGRLDQLRQDIVGEDAEALIDPDTLPRS</sequence>
<dbReference type="KEGG" id="daur:Daura_36205"/>
<evidence type="ECO:0000256" key="4">
    <source>
        <dbReference type="ARBA" id="ARBA00022989"/>
    </source>
</evidence>
<evidence type="ECO:0000256" key="5">
    <source>
        <dbReference type="ARBA" id="ARBA00023136"/>
    </source>
</evidence>
<keyword evidence="8" id="KW-1185">Reference proteome</keyword>
<feature type="transmembrane region" description="Helical" evidence="6">
    <location>
        <begin position="115"/>
        <end position="136"/>
    </location>
</feature>
<dbReference type="InterPro" id="IPR010343">
    <property type="entry name" value="ArAE_1"/>
</dbReference>
<dbReference type="AlphaFoldDB" id="A0A9Q9MAQ5"/>